<dbReference type="PANTHER" id="PTHR12022">
    <property type="entry name" value="UBIQUINOL-CYTOCHROME C REDUCTASE COMPLEX 14 KD PROTEIN"/>
    <property type="match status" value="1"/>
</dbReference>
<keyword evidence="7 9" id="KW-0496">Mitochondrion</keyword>
<evidence type="ECO:0000256" key="4">
    <source>
        <dbReference type="ARBA" id="ARBA00022660"/>
    </source>
</evidence>
<dbReference type="FunFam" id="1.10.1090.10:FF:000002">
    <property type="entry name" value="Cytochrome b-c1 complex subunit 7"/>
    <property type="match status" value="1"/>
</dbReference>
<evidence type="ECO:0000256" key="3">
    <source>
        <dbReference type="ARBA" id="ARBA00022448"/>
    </source>
</evidence>
<comment type="function">
    <text evidence="9">Component of the ubiquinol-cytochrome c oxidoreductase, a multisubunit transmembrane complex that is part of the mitochondrial electron transport chain which drives oxidative phosphorylation.</text>
</comment>
<dbReference type="InterPro" id="IPR036544">
    <property type="entry name" value="QCR7_sf"/>
</dbReference>
<keyword evidence="6 9" id="KW-0249">Electron transport</keyword>
<evidence type="ECO:0000256" key="9">
    <source>
        <dbReference type="PIRNR" id="PIRNR000022"/>
    </source>
</evidence>
<dbReference type="GO" id="GO:0005743">
    <property type="term" value="C:mitochondrial inner membrane"/>
    <property type="evidence" value="ECO:0007669"/>
    <property type="project" value="UniProtKB-SubCell"/>
</dbReference>
<evidence type="ECO:0000256" key="5">
    <source>
        <dbReference type="ARBA" id="ARBA00022792"/>
    </source>
</evidence>
<reference evidence="10" key="1">
    <citation type="submission" date="2015-02" db="EMBL/GenBank/DDBJ databases">
        <title>A transcriptome of Wollemia nobilis - a relic of Gondwana.</title>
        <authorList>
            <person name="Chia J.Y."/>
            <person name="Leong Y.S."/>
            <person name="Abdul Karim S."/>
            <person name="Wan Azmi N."/>
            <person name="Hercus R."/>
            <person name="Croft L."/>
        </authorList>
    </citation>
    <scope>NUCLEOTIDE SEQUENCE</scope>
    <source>
        <strain evidence="10">MaeBrown</strain>
        <tissue evidence="10">Leaf</tissue>
    </source>
</reference>
<accession>A0A0C9S9W1</accession>
<evidence type="ECO:0000256" key="7">
    <source>
        <dbReference type="ARBA" id="ARBA00023128"/>
    </source>
</evidence>
<dbReference type="InterPro" id="IPR003197">
    <property type="entry name" value="QCR7"/>
</dbReference>
<evidence type="ECO:0000256" key="1">
    <source>
        <dbReference type="ARBA" id="ARBA00004443"/>
    </source>
</evidence>
<dbReference type="GO" id="GO:0006122">
    <property type="term" value="P:mitochondrial electron transport, ubiquinol to cytochrome c"/>
    <property type="evidence" value="ECO:0007669"/>
    <property type="project" value="InterPro"/>
</dbReference>
<dbReference type="EMBL" id="GCHU01005815">
    <property type="protein sequence ID" value="JAG88723.1"/>
    <property type="molecule type" value="Transcribed_RNA"/>
</dbReference>
<name>A0A0C9S9W1_9CONI</name>
<dbReference type="Pfam" id="PF02271">
    <property type="entry name" value="UCR_14kD"/>
    <property type="match status" value="1"/>
</dbReference>
<organism evidence="10">
    <name type="scientific">Wollemia nobilis</name>
    <dbReference type="NCBI Taxonomy" id="56998"/>
    <lineage>
        <taxon>Eukaryota</taxon>
        <taxon>Viridiplantae</taxon>
        <taxon>Streptophyta</taxon>
        <taxon>Embryophyta</taxon>
        <taxon>Tracheophyta</taxon>
        <taxon>Spermatophyta</taxon>
        <taxon>Pinopsida</taxon>
        <taxon>Pinidae</taxon>
        <taxon>Conifers II</taxon>
        <taxon>Araucariales</taxon>
        <taxon>Araucariaceae</taxon>
        <taxon>Wollemia</taxon>
    </lineage>
</organism>
<dbReference type="SUPFAM" id="SSF81524">
    <property type="entry name" value="14 kDa protein of cytochrome bc1 complex (Ubiquinol-cytochrome c reductase)"/>
    <property type="match status" value="1"/>
</dbReference>
<evidence type="ECO:0000256" key="6">
    <source>
        <dbReference type="ARBA" id="ARBA00022982"/>
    </source>
</evidence>
<comment type="subcellular location">
    <subcellularLocation>
        <location evidence="1">Mitochondrion inner membrane</location>
        <topology evidence="1">Peripheral membrane protein</topology>
        <orientation evidence="1">Matrix side</orientation>
    </subcellularLocation>
</comment>
<evidence type="ECO:0000256" key="8">
    <source>
        <dbReference type="ARBA" id="ARBA00023136"/>
    </source>
</evidence>
<proteinExistence type="inferred from homology"/>
<evidence type="ECO:0000256" key="2">
    <source>
        <dbReference type="ARBA" id="ARBA00008554"/>
    </source>
</evidence>
<comment type="similarity">
    <text evidence="2 9">Belongs to the UQCRB/QCR7 family.</text>
</comment>
<dbReference type="AlphaFoldDB" id="A0A0C9S9W1"/>
<protein>
    <recommendedName>
        <fullName evidence="9">Cytochrome b-c1 complex subunit 7</fullName>
    </recommendedName>
</protein>
<dbReference type="PANTHER" id="PTHR12022:SF0">
    <property type="entry name" value="CYTOCHROME B-C1 COMPLEX SUBUNIT 7"/>
    <property type="match status" value="1"/>
</dbReference>
<keyword evidence="4 9" id="KW-0679">Respiratory chain</keyword>
<evidence type="ECO:0000313" key="10">
    <source>
        <dbReference type="EMBL" id="JAG88723.1"/>
    </source>
</evidence>
<keyword evidence="3 9" id="KW-0813">Transport</keyword>
<keyword evidence="8 9" id="KW-0472">Membrane</keyword>
<dbReference type="PIRSF" id="PIRSF000022">
    <property type="entry name" value="Bc1_14K"/>
    <property type="match status" value="1"/>
</dbReference>
<dbReference type="Gene3D" id="1.10.1090.10">
    <property type="entry name" value="Cytochrome b-c1 complex subunit 7"/>
    <property type="match status" value="1"/>
</dbReference>
<keyword evidence="5 9" id="KW-0999">Mitochondrion inner membrane</keyword>
<dbReference type="GO" id="GO:0045275">
    <property type="term" value="C:respiratory chain complex III"/>
    <property type="evidence" value="ECO:0007669"/>
    <property type="project" value="InterPro"/>
</dbReference>
<sequence>MASLIKGALANVTKSAVDWVTIQYCTTVGNRLRKYGLRYDDLYDQTFDLDIQEALNRLPQEVVDARNQRIKRAMDLSMKHEYLPKELQAVQTPFRTYLQDMLELVQAERKEREALGATALYERTIP</sequence>